<dbReference type="Gene3D" id="1.25.40.10">
    <property type="entry name" value="Tetratricopeptide repeat domain"/>
    <property type="match status" value="1"/>
</dbReference>
<keyword evidence="1" id="KW-0677">Repeat</keyword>
<evidence type="ECO:0008006" key="4">
    <source>
        <dbReference type="Google" id="ProtNLM"/>
    </source>
</evidence>
<evidence type="ECO:0000256" key="1">
    <source>
        <dbReference type="ARBA" id="ARBA00022737"/>
    </source>
</evidence>
<protein>
    <recommendedName>
        <fullName evidence="4">Pentatricopeptide repeat-containing protein</fullName>
    </recommendedName>
</protein>
<keyword evidence="3" id="KW-1185">Reference proteome</keyword>
<dbReference type="Proteomes" id="UP001188597">
    <property type="component" value="Unassembled WGS sequence"/>
</dbReference>
<dbReference type="InterPro" id="IPR002885">
    <property type="entry name" value="PPR_rpt"/>
</dbReference>
<evidence type="ECO:0000313" key="3">
    <source>
        <dbReference type="Proteomes" id="UP001188597"/>
    </source>
</evidence>
<accession>A0AA88W9W5</accession>
<proteinExistence type="predicted"/>
<dbReference type="AlphaFoldDB" id="A0AA88W9W5"/>
<sequence>MEAALESYFDFKRNGHLPDFLGFMYLLSGLCSRGRLEESLSILREMLQIQSVINLLNKVENDVQTESMEQFLFFLCEQGRIQETITVLNEVGSMFFPVERWRIGASSGPEKLKEIYDSKAFGIAASKSLLSKEDNRSQLCDFDSYYDQLASLCTKGELLKANKLAKILTC</sequence>
<dbReference type="InterPro" id="IPR011990">
    <property type="entry name" value="TPR-like_helical_dom_sf"/>
</dbReference>
<evidence type="ECO:0000313" key="2">
    <source>
        <dbReference type="EMBL" id="KAK3023652.1"/>
    </source>
</evidence>
<name>A0AA88W9W5_9ASTE</name>
<gene>
    <name evidence="2" type="ORF">RJ639_043178</name>
</gene>
<reference evidence="2" key="1">
    <citation type="submission" date="2022-12" db="EMBL/GenBank/DDBJ databases">
        <title>Draft genome assemblies for two species of Escallonia (Escalloniales).</title>
        <authorList>
            <person name="Chanderbali A."/>
            <person name="Dervinis C."/>
            <person name="Anghel I."/>
            <person name="Soltis D."/>
            <person name="Soltis P."/>
            <person name="Zapata F."/>
        </authorList>
    </citation>
    <scope>NUCLEOTIDE SEQUENCE</scope>
    <source>
        <strain evidence="2">UCBG64.0493</strain>
        <tissue evidence="2">Leaf</tissue>
    </source>
</reference>
<organism evidence="2 3">
    <name type="scientific">Escallonia herrerae</name>
    <dbReference type="NCBI Taxonomy" id="1293975"/>
    <lineage>
        <taxon>Eukaryota</taxon>
        <taxon>Viridiplantae</taxon>
        <taxon>Streptophyta</taxon>
        <taxon>Embryophyta</taxon>
        <taxon>Tracheophyta</taxon>
        <taxon>Spermatophyta</taxon>
        <taxon>Magnoliopsida</taxon>
        <taxon>eudicotyledons</taxon>
        <taxon>Gunneridae</taxon>
        <taxon>Pentapetalae</taxon>
        <taxon>asterids</taxon>
        <taxon>campanulids</taxon>
        <taxon>Escalloniales</taxon>
        <taxon>Escalloniaceae</taxon>
        <taxon>Escallonia</taxon>
    </lineage>
</organism>
<comment type="caution">
    <text evidence="2">The sequence shown here is derived from an EMBL/GenBank/DDBJ whole genome shotgun (WGS) entry which is preliminary data.</text>
</comment>
<dbReference type="EMBL" id="JAVXUP010000643">
    <property type="protein sequence ID" value="KAK3023652.1"/>
    <property type="molecule type" value="Genomic_DNA"/>
</dbReference>
<dbReference type="NCBIfam" id="TIGR00756">
    <property type="entry name" value="PPR"/>
    <property type="match status" value="1"/>
</dbReference>